<dbReference type="PANTHER" id="PTHR28019">
    <property type="entry name" value="CELL MEMBRANE PROTEIN YLR413W-RELATED"/>
    <property type="match status" value="1"/>
</dbReference>
<dbReference type="GeneID" id="59266132"/>
<dbReference type="EMBL" id="JABFCT010000020">
    <property type="protein sequence ID" value="KAF5868788.1"/>
    <property type="molecule type" value="Genomic_DNA"/>
</dbReference>
<dbReference type="PANTHER" id="PTHR28019:SF7">
    <property type="entry name" value="SUR7 PROTEIN"/>
    <property type="match status" value="1"/>
</dbReference>
<name>A0A8H6EE56_9HELO</name>
<dbReference type="GO" id="GO:0031505">
    <property type="term" value="P:fungal-type cell wall organization"/>
    <property type="evidence" value="ECO:0007669"/>
    <property type="project" value="TreeGrafter"/>
</dbReference>
<keyword evidence="2" id="KW-0812">Transmembrane</keyword>
<keyword evidence="4" id="KW-1185">Reference proteome</keyword>
<dbReference type="GO" id="GO:0005886">
    <property type="term" value="C:plasma membrane"/>
    <property type="evidence" value="ECO:0007669"/>
    <property type="project" value="InterPro"/>
</dbReference>
<reference evidence="3 4" key="1">
    <citation type="journal article" date="2020" name="Phytopathology">
        <title>A high-quality genome resource of Botrytis fragariae, a new and rapidly spreading fungal pathogen causing strawberry gray mold in the U.S.A.</title>
        <authorList>
            <person name="Wu Y."/>
            <person name="Saski C.A."/>
            <person name="Schnabel G."/>
            <person name="Xiao S."/>
            <person name="Hu M."/>
        </authorList>
    </citation>
    <scope>NUCLEOTIDE SEQUENCE [LARGE SCALE GENOMIC DNA]</scope>
    <source>
        <strain evidence="3 4">BVB16</strain>
    </source>
</reference>
<feature type="transmembrane region" description="Helical" evidence="2">
    <location>
        <begin position="192"/>
        <end position="216"/>
    </location>
</feature>
<sequence length="326" mass="34684">MQPLAAIPLACSIVTFVLGMLCLFAGSKPGFMEDYHIVTLNTSGIGQDLIPTTTSGSGSTPTSLSPGGIVSSLSSLIPREPGIGDDIANALGDLENDIADKLAETLGIEEWYSFHLMDMCQGYYTPNATAKGAGFNVSSCTNQTAMFHFEISSIISEQLSIGPLHLNLSDIGWPSAIQDGLDTLSTAMNATFVFYCIGIAAAGLAILTSLAAIFITGRLFSFLNWGLASLALLALTIASVIVTVLQNKAAEIINKFGNDIGVYAYKGQKYLILTWAATAVIAVATIAWVGIFCIGRRQKGREFHEKSRFGKKSRESESSEFARRGA</sequence>
<proteinExistence type="predicted"/>
<feature type="transmembrane region" description="Helical" evidence="2">
    <location>
        <begin position="222"/>
        <end position="245"/>
    </location>
</feature>
<protein>
    <submittedName>
        <fullName evidence="3">Putative sur7 protein</fullName>
    </submittedName>
</protein>
<evidence type="ECO:0000313" key="4">
    <source>
        <dbReference type="Proteomes" id="UP000531561"/>
    </source>
</evidence>
<dbReference type="InterPro" id="IPR052413">
    <property type="entry name" value="SUR7_domain"/>
</dbReference>
<accession>A0A8H6EE56</accession>
<dbReference type="GO" id="GO:0051285">
    <property type="term" value="C:cell cortex of cell tip"/>
    <property type="evidence" value="ECO:0007669"/>
    <property type="project" value="TreeGrafter"/>
</dbReference>
<dbReference type="InterPro" id="IPR009571">
    <property type="entry name" value="SUR7/Rim9-like_fungi"/>
</dbReference>
<evidence type="ECO:0000313" key="3">
    <source>
        <dbReference type="EMBL" id="KAF5868788.1"/>
    </source>
</evidence>
<dbReference type="Proteomes" id="UP000531561">
    <property type="component" value="Unassembled WGS sequence"/>
</dbReference>
<dbReference type="AlphaFoldDB" id="A0A8H6EE56"/>
<keyword evidence="2" id="KW-0472">Membrane</keyword>
<gene>
    <name evidence="3" type="ORF">Bfra_012119</name>
</gene>
<dbReference type="RefSeq" id="XP_037187737.1">
    <property type="nucleotide sequence ID" value="XM_037342440.1"/>
</dbReference>
<evidence type="ECO:0000256" key="1">
    <source>
        <dbReference type="SAM" id="MobiDB-lite"/>
    </source>
</evidence>
<feature type="transmembrane region" description="Helical" evidence="2">
    <location>
        <begin position="6"/>
        <end position="26"/>
    </location>
</feature>
<keyword evidence="2" id="KW-1133">Transmembrane helix</keyword>
<comment type="caution">
    <text evidence="3">The sequence shown here is derived from an EMBL/GenBank/DDBJ whole genome shotgun (WGS) entry which is preliminary data.</text>
</comment>
<dbReference type="OrthoDB" id="4159154at2759"/>
<dbReference type="Pfam" id="PF06687">
    <property type="entry name" value="SUR7"/>
    <property type="match status" value="1"/>
</dbReference>
<evidence type="ECO:0000256" key="2">
    <source>
        <dbReference type="SAM" id="Phobius"/>
    </source>
</evidence>
<organism evidence="3 4">
    <name type="scientific">Botrytis fragariae</name>
    <dbReference type="NCBI Taxonomy" id="1964551"/>
    <lineage>
        <taxon>Eukaryota</taxon>
        <taxon>Fungi</taxon>
        <taxon>Dikarya</taxon>
        <taxon>Ascomycota</taxon>
        <taxon>Pezizomycotina</taxon>
        <taxon>Leotiomycetes</taxon>
        <taxon>Helotiales</taxon>
        <taxon>Sclerotiniaceae</taxon>
        <taxon>Botrytis</taxon>
    </lineage>
</organism>
<feature type="region of interest" description="Disordered" evidence="1">
    <location>
        <begin position="304"/>
        <end position="326"/>
    </location>
</feature>
<feature type="transmembrane region" description="Helical" evidence="2">
    <location>
        <begin position="270"/>
        <end position="291"/>
    </location>
</feature>